<keyword evidence="2" id="KW-1185">Reference proteome</keyword>
<evidence type="ECO:0000313" key="1">
    <source>
        <dbReference type="EMBL" id="KAK2721370.1"/>
    </source>
</evidence>
<reference evidence="1" key="1">
    <citation type="submission" date="2023-07" db="EMBL/GenBank/DDBJ databases">
        <title>Chromosome-level genome assembly of Artemia franciscana.</title>
        <authorList>
            <person name="Jo E."/>
        </authorList>
    </citation>
    <scope>NUCLEOTIDE SEQUENCE</scope>
    <source>
        <tissue evidence="1">Whole body</tissue>
    </source>
</reference>
<name>A0AA88I402_ARTSF</name>
<protein>
    <submittedName>
        <fullName evidence="1">Uncharacterized protein</fullName>
    </submittedName>
</protein>
<organism evidence="1 2">
    <name type="scientific">Artemia franciscana</name>
    <name type="common">Brine shrimp</name>
    <name type="synonym">Artemia sanfranciscana</name>
    <dbReference type="NCBI Taxonomy" id="6661"/>
    <lineage>
        <taxon>Eukaryota</taxon>
        <taxon>Metazoa</taxon>
        <taxon>Ecdysozoa</taxon>
        <taxon>Arthropoda</taxon>
        <taxon>Crustacea</taxon>
        <taxon>Branchiopoda</taxon>
        <taxon>Anostraca</taxon>
        <taxon>Artemiidae</taxon>
        <taxon>Artemia</taxon>
    </lineage>
</organism>
<dbReference type="EMBL" id="JAVRJZ010000006">
    <property type="protein sequence ID" value="KAK2721370.1"/>
    <property type="molecule type" value="Genomic_DNA"/>
</dbReference>
<sequence length="88" mass="10105">MNLIKLVLSITQLPVTKYCNVFKGTEKLEMECEICLKDNIITTEHPPRKVPLALKQKLKDKLEQLKCLDIIEKVSEPTDWANGRNLVV</sequence>
<gene>
    <name evidence="1" type="ORF">QYM36_003599</name>
</gene>
<dbReference type="Proteomes" id="UP001187531">
    <property type="component" value="Unassembled WGS sequence"/>
</dbReference>
<comment type="caution">
    <text evidence="1">The sequence shown here is derived from an EMBL/GenBank/DDBJ whole genome shotgun (WGS) entry which is preliminary data.</text>
</comment>
<evidence type="ECO:0000313" key="2">
    <source>
        <dbReference type="Proteomes" id="UP001187531"/>
    </source>
</evidence>
<accession>A0AA88I402</accession>
<proteinExistence type="predicted"/>
<dbReference type="AlphaFoldDB" id="A0AA88I402"/>